<comment type="caution">
    <text evidence="1">The sequence shown here is derived from an EMBL/GenBank/DDBJ whole genome shotgun (WGS) entry which is preliminary data.</text>
</comment>
<name>A0AAD6YQZ1_9AGAR</name>
<protein>
    <submittedName>
        <fullName evidence="1">Uncharacterized protein</fullName>
    </submittedName>
</protein>
<organism evidence="1 2">
    <name type="scientific">Mycena pura</name>
    <dbReference type="NCBI Taxonomy" id="153505"/>
    <lineage>
        <taxon>Eukaryota</taxon>
        <taxon>Fungi</taxon>
        <taxon>Dikarya</taxon>
        <taxon>Basidiomycota</taxon>
        <taxon>Agaricomycotina</taxon>
        <taxon>Agaricomycetes</taxon>
        <taxon>Agaricomycetidae</taxon>
        <taxon>Agaricales</taxon>
        <taxon>Marasmiineae</taxon>
        <taxon>Mycenaceae</taxon>
        <taxon>Mycena</taxon>
    </lineage>
</organism>
<dbReference type="Proteomes" id="UP001219525">
    <property type="component" value="Unassembled WGS sequence"/>
</dbReference>
<dbReference type="EMBL" id="JARJCW010000003">
    <property type="protein sequence ID" value="KAJ7226954.1"/>
    <property type="molecule type" value="Genomic_DNA"/>
</dbReference>
<gene>
    <name evidence="1" type="ORF">GGX14DRAFT_385734</name>
</gene>
<reference evidence="1" key="1">
    <citation type="submission" date="2023-03" db="EMBL/GenBank/DDBJ databases">
        <title>Massive genome expansion in bonnet fungi (Mycena s.s.) driven by repeated elements and novel gene families across ecological guilds.</title>
        <authorList>
            <consortium name="Lawrence Berkeley National Laboratory"/>
            <person name="Harder C.B."/>
            <person name="Miyauchi S."/>
            <person name="Viragh M."/>
            <person name="Kuo A."/>
            <person name="Thoen E."/>
            <person name="Andreopoulos B."/>
            <person name="Lu D."/>
            <person name="Skrede I."/>
            <person name="Drula E."/>
            <person name="Henrissat B."/>
            <person name="Morin E."/>
            <person name="Kohler A."/>
            <person name="Barry K."/>
            <person name="LaButti K."/>
            <person name="Morin E."/>
            <person name="Salamov A."/>
            <person name="Lipzen A."/>
            <person name="Mereny Z."/>
            <person name="Hegedus B."/>
            <person name="Baldrian P."/>
            <person name="Stursova M."/>
            <person name="Weitz H."/>
            <person name="Taylor A."/>
            <person name="Grigoriev I.V."/>
            <person name="Nagy L.G."/>
            <person name="Martin F."/>
            <person name="Kauserud H."/>
        </authorList>
    </citation>
    <scope>NUCLEOTIDE SEQUENCE</scope>
    <source>
        <strain evidence="1">9144</strain>
    </source>
</reference>
<accession>A0AAD6YQZ1</accession>
<keyword evidence="2" id="KW-1185">Reference proteome</keyword>
<dbReference type="AlphaFoldDB" id="A0AAD6YQZ1"/>
<evidence type="ECO:0000313" key="2">
    <source>
        <dbReference type="Proteomes" id="UP001219525"/>
    </source>
</evidence>
<proteinExistence type="predicted"/>
<evidence type="ECO:0000313" key="1">
    <source>
        <dbReference type="EMBL" id="KAJ7226954.1"/>
    </source>
</evidence>
<sequence length="211" mass="23431">MDSGNILFSKPPRSGFEVSKLCTWGGGNHQDDLRHDTPVDLTPDKDVEKNLRDALLALHQVIDSSPILPATESDLIFGDDLAFETGGFERYRRRESLFSPLQCIGGTILKILDAVLKDNDHAYIMREARKIDVSGLEALRRQDIVDFSIKIAEMLRDCTESAGDASRASHKVEIVTQTSNLIIHLQLNPLLRGQIFSLIADVLQSGFQLSS</sequence>